<feature type="active site" description="Nucleophile" evidence="13">
    <location>
        <position position="190"/>
    </location>
</feature>
<comment type="caution">
    <text evidence="15">The sequence shown here is derived from an EMBL/GenBank/DDBJ whole genome shotgun (WGS) entry which is preliminary data.</text>
</comment>
<keyword evidence="7 15" id="KW-0378">Hydrolase</keyword>
<comment type="similarity">
    <text evidence="3">Belongs to the HAD-like hydrolase superfamily. SerB family.</text>
</comment>
<evidence type="ECO:0000256" key="2">
    <source>
        <dbReference type="ARBA" id="ARBA00005135"/>
    </source>
</evidence>
<feature type="domain" description="Phosphoserine phosphatase ACT" evidence="14">
    <location>
        <begin position="104"/>
        <end position="175"/>
    </location>
</feature>
<keyword evidence="6" id="KW-0479">Metal-binding</keyword>
<dbReference type="SFLD" id="SFLDG01136">
    <property type="entry name" value="C1.6:_Phosphoserine_Phosphatas"/>
    <property type="match status" value="1"/>
</dbReference>
<evidence type="ECO:0000256" key="5">
    <source>
        <dbReference type="ARBA" id="ARBA00022605"/>
    </source>
</evidence>
<dbReference type="Pfam" id="PF13740">
    <property type="entry name" value="ACT_6"/>
    <property type="match status" value="1"/>
</dbReference>
<dbReference type="InterPro" id="IPR049148">
    <property type="entry name" value="PSP_ACT"/>
</dbReference>
<name>A0A5Q6RPK7_9ACTN</name>
<dbReference type="GO" id="GO:0005737">
    <property type="term" value="C:cytoplasm"/>
    <property type="evidence" value="ECO:0007669"/>
    <property type="project" value="TreeGrafter"/>
</dbReference>
<organism evidence="15 16">
    <name type="scientific">Mumia zhuanghuii</name>
    <dbReference type="NCBI Taxonomy" id="2585211"/>
    <lineage>
        <taxon>Bacteria</taxon>
        <taxon>Bacillati</taxon>
        <taxon>Actinomycetota</taxon>
        <taxon>Actinomycetes</taxon>
        <taxon>Propionibacteriales</taxon>
        <taxon>Nocardioidaceae</taxon>
        <taxon>Mumia</taxon>
    </lineage>
</organism>
<sequence length="404" mass="42519">MNAPVPTPTAPLDAPTVSVTLLGRDHAGVTARLFEAFTPHAVEVIDVEQIVLRGRLVLAVLLTAPSDPAAFEATVVRVAAELGMEQEVAYGRGDNRGRRRGRSHVTVLGAPLLTRQFAAITAKVAEAGGNIDRIVRMARYPVTAIDLDVSGADPDVLRRALALEAAAQGIDVAVQALGIHQHAQRLVVMDVDSTLIQGEVIEMIAAHAGYEKEVADVTAAAMRGELDFAESLQERVALLAGVPESALDEVHASIQLAPGARTMIRTLKRLGYRFALVSGGFTQIIDKLAAELDIDYWAANTLEVVDGHLTGRVTGQVVDRAGKAAALRRFADEAGIALANTVAIGDGANDLDMLDAAGLGVAFNAKPAVRDAADTSLSVPYLDAIVFLLGITREEVEAADAVVD</sequence>
<evidence type="ECO:0000256" key="3">
    <source>
        <dbReference type="ARBA" id="ARBA00009184"/>
    </source>
</evidence>
<evidence type="ECO:0000313" key="16">
    <source>
        <dbReference type="Proteomes" id="UP000307768"/>
    </source>
</evidence>
<dbReference type="OrthoDB" id="9792539at2"/>
<dbReference type="InterPro" id="IPR050582">
    <property type="entry name" value="HAD-like_SerB"/>
</dbReference>
<evidence type="ECO:0000256" key="8">
    <source>
        <dbReference type="ARBA" id="ARBA00022842"/>
    </source>
</evidence>
<keyword evidence="9" id="KW-0718">Serine biosynthesis</keyword>
<comment type="cofactor">
    <cofactor evidence="1">
        <name>Mg(2+)</name>
        <dbReference type="ChEBI" id="CHEBI:18420"/>
    </cofactor>
</comment>
<reference evidence="15 16" key="1">
    <citation type="submission" date="2019-09" db="EMBL/GenBank/DDBJ databases">
        <title>Mumia zhuanghuii sp. nov. isolated from the intestinal contents of plateau pika (Ochotona curzoniae) in the Qinghai-Tibet plateau of China.</title>
        <authorList>
            <person name="Tian Z."/>
        </authorList>
    </citation>
    <scope>NUCLEOTIDE SEQUENCE [LARGE SCALE GENOMIC DNA]</scope>
    <source>
        <strain evidence="16">350</strain>
    </source>
</reference>
<dbReference type="NCBIfam" id="TIGR01488">
    <property type="entry name" value="HAD-SF-IB"/>
    <property type="match status" value="1"/>
</dbReference>
<dbReference type="InterPro" id="IPR004469">
    <property type="entry name" value="PSP"/>
</dbReference>
<comment type="catalytic activity">
    <reaction evidence="12">
        <text>O-phospho-D-serine + H2O = D-serine + phosphate</text>
        <dbReference type="Rhea" id="RHEA:24873"/>
        <dbReference type="ChEBI" id="CHEBI:15377"/>
        <dbReference type="ChEBI" id="CHEBI:35247"/>
        <dbReference type="ChEBI" id="CHEBI:43474"/>
        <dbReference type="ChEBI" id="CHEBI:58680"/>
        <dbReference type="EC" id="3.1.3.3"/>
    </reaction>
</comment>
<feature type="active site" description="Proton donor" evidence="13">
    <location>
        <position position="192"/>
    </location>
</feature>
<keyword evidence="5" id="KW-0028">Amino-acid biosynthesis</keyword>
<dbReference type="AlphaFoldDB" id="A0A5Q6RPK7"/>
<dbReference type="CDD" id="cd07500">
    <property type="entry name" value="HAD_PSP"/>
    <property type="match status" value="1"/>
</dbReference>
<dbReference type="Proteomes" id="UP000307768">
    <property type="component" value="Unassembled WGS sequence"/>
</dbReference>
<gene>
    <name evidence="15" type="primary">serB</name>
    <name evidence="15" type="ORF">FE697_018820</name>
</gene>
<dbReference type="PANTHER" id="PTHR43344">
    <property type="entry name" value="PHOSPHOSERINE PHOSPHATASE"/>
    <property type="match status" value="1"/>
</dbReference>
<evidence type="ECO:0000256" key="6">
    <source>
        <dbReference type="ARBA" id="ARBA00022723"/>
    </source>
</evidence>
<evidence type="ECO:0000256" key="9">
    <source>
        <dbReference type="ARBA" id="ARBA00023299"/>
    </source>
</evidence>
<dbReference type="SFLD" id="SFLDF00029">
    <property type="entry name" value="phosphoserine_phosphatase"/>
    <property type="match status" value="1"/>
</dbReference>
<dbReference type="Gene3D" id="3.30.70.260">
    <property type="match status" value="2"/>
</dbReference>
<comment type="catalytic activity">
    <reaction evidence="11">
        <text>O-phospho-L-serine + H2O = L-serine + phosphate</text>
        <dbReference type="Rhea" id="RHEA:21208"/>
        <dbReference type="ChEBI" id="CHEBI:15377"/>
        <dbReference type="ChEBI" id="CHEBI:33384"/>
        <dbReference type="ChEBI" id="CHEBI:43474"/>
        <dbReference type="ChEBI" id="CHEBI:57524"/>
        <dbReference type="EC" id="3.1.3.3"/>
    </reaction>
</comment>
<dbReference type="PANTHER" id="PTHR43344:SF2">
    <property type="entry name" value="PHOSPHOSERINE PHOSPHATASE"/>
    <property type="match status" value="1"/>
</dbReference>
<dbReference type="Pfam" id="PF21086">
    <property type="entry name" value="ACT_PSP_2"/>
    <property type="match status" value="1"/>
</dbReference>
<dbReference type="InterPro" id="IPR023214">
    <property type="entry name" value="HAD_sf"/>
</dbReference>
<dbReference type="SFLD" id="SFLDG01137">
    <property type="entry name" value="C1.6.1:_Phosphoserine_Phosphat"/>
    <property type="match status" value="1"/>
</dbReference>
<dbReference type="Gene3D" id="3.40.50.1000">
    <property type="entry name" value="HAD superfamily/HAD-like"/>
    <property type="match status" value="1"/>
</dbReference>
<evidence type="ECO:0000256" key="10">
    <source>
        <dbReference type="ARBA" id="ARBA00031693"/>
    </source>
</evidence>
<dbReference type="GO" id="GO:0036424">
    <property type="term" value="F:L-phosphoserine phosphatase activity"/>
    <property type="evidence" value="ECO:0007669"/>
    <property type="project" value="InterPro"/>
</dbReference>
<keyword evidence="8" id="KW-0460">Magnesium</keyword>
<accession>A0A5Q6RPK7</accession>
<dbReference type="SUPFAM" id="SSF55021">
    <property type="entry name" value="ACT-like"/>
    <property type="match status" value="1"/>
</dbReference>
<dbReference type="InterPro" id="IPR036412">
    <property type="entry name" value="HAD-like_sf"/>
</dbReference>
<dbReference type="SUPFAM" id="SSF56784">
    <property type="entry name" value="HAD-like"/>
    <property type="match status" value="1"/>
</dbReference>
<evidence type="ECO:0000256" key="11">
    <source>
        <dbReference type="ARBA" id="ARBA00048138"/>
    </source>
</evidence>
<dbReference type="SFLD" id="SFLDS00003">
    <property type="entry name" value="Haloacid_Dehalogenase"/>
    <property type="match status" value="1"/>
</dbReference>
<evidence type="ECO:0000256" key="4">
    <source>
        <dbReference type="ARBA" id="ARBA00012640"/>
    </source>
</evidence>
<evidence type="ECO:0000256" key="13">
    <source>
        <dbReference type="PIRSR" id="PIRSR604469-1"/>
    </source>
</evidence>
<dbReference type="EMBL" id="VDFQ02000006">
    <property type="protein sequence ID" value="KAA1419947.1"/>
    <property type="molecule type" value="Genomic_DNA"/>
</dbReference>
<protein>
    <recommendedName>
        <fullName evidence="4">phosphoserine phosphatase</fullName>
        <ecNumber evidence="4">3.1.3.3</ecNumber>
    </recommendedName>
    <alternativeName>
        <fullName evidence="10">O-phosphoserine phosphohydrolase</fullName>
    </alternativeName>
</protein>
<proteinExistence type="inferred from homology"/>
<dbReference type="NCBIfam" id="TIGR00338">
    <property type="entry name" value="serB"/>
    <property type="match status" value="1"/>
</dbReference>
<dbReference type="InterPro" id="IPR045865">
    <property type="entry name" value="ACT-like_dom_sf"/>
</dbReference>
<evidence type="ECO:0000256" key="7">
    <source>
        <dbReference type="ARBA" id="ARBA00022801"/>
    </source>
</evidence>
<dbReference type="GO" id="GO:0000287">
    <property type="term" value="F:magnesium ion binding"/>
    <property type="evidence" value="ECO:0007669"/>
    <property type="project" value="TreeGrafter"/>
</dbReference>
<evidence type="ECO:0000256" key="12">
    <source>
        <dbReference type="ARBA" id="ARBA00048523"/>
    </source>
</evidence>
<dbReference type="GO" id="GO:0006564">
    <property type="term" value="P:L-serine biosynthetic process"/>
    <property type="evidence" value="ECO:0007669"/>
    <property type="project" value="UniProtKB-KW"/>
</dbReference>
<evidence type="ECO:0000313" key="15">
    <source>
        <dbReference type="EMBL" id="KAA1419947.1"/>
    </source>
</evidence>
<evidence type="ECO:0000259" key="14">
    <source>
        <dbReference type="Pfam" id="PF21086"/>
    </source>
</evidence>
<dbReference type="Pfam" id="PF12710">
    <property type="entry name" value="HAD"/>
    <property type="match status" value="1"/>
</dbReference>
<evidence type="ECO:0000256" key="1">
    <source>
        <dbReference type="ARBA" id="ARBA00001946"/>
    </source>
</evidence>
<comment type="pathway">
    <text evidence="2">Amino-acid biosynthesis; L-serine biosynthesis; L-serine from 3-phospho-D-glycerate: step 3/3.</text>
</comment>
<dbReference type="EC" id="3.1.3.3" evidence="4"/>
<dbReference type="RefSeq" id="WP_149771171.1">
    <property type="nucleotide sequence ID" value="NZ_VDFQ02000006.1"/>
</dbReference>
<dbReference type="UniPathway" id="UPA00135">
    <property type="reaction ID" value="UER00198"/>
</dbReference>